<gene>
    <name evidence="2" type="ORF">TNCT_368301</name>
</gene>
<comment type="caution">
    <text evidence="2">The sequence shown here is derived from an EMBL/GenBank/DDBJ whole genome shotgun (WGS) entry which is preliminary data.</text>
</comment>
<dbReference type="Proteomes" id="UP000887116">
    <property type="component" value="Unassembled WGS sequence"/>
</dbReference>
<reference evidence="2" key="1">
    <citation type="submission" date="2020-07" db="EMBL/GenBank/DDBJ databases">
        <title>Multicomponent nature underlies the extraordinary mechanical properties of spider dragline silk.</title>
        <authorList>
            <person name="Kono N."/>
            <person name="Nakamura H."/>
            <person name="Mori M."/>
            <person name="Yoshida Y."/>
            <person name="Ohtoshi R."/>
            <person name="Malay A.D."/>
            <person name="Moran D.A.P."/>
            <person name="Tomita M."/>
            <person name="Numata K."/>
            <person name="Arakawa K."/>
        </authorList>
    </citation>
    <scope>NUCLEOTIDE SEQUENCE</scope>
</reference>
<feature type="region of interest" description="Disordered" evidence="1">
    <location>
        <begin position="73"/>
        <end position="92"/>
    </location>
</feature>
<accession>A0A8X6GEN5</accession>
<dbReference type="AlphaFoldDB" id="A0A8X6GEN5"/>
<protein>
    <submittedName>
        <fullName evidence="2">Uncharacterized protein</fullName>
    </submittedName>
</protein>
<evidence type="ECO:0000313" key="2">
    <source>
        <dbReference type="EMBL" id="GFQ80878.1"/>
    </source>
</evidence>
<dbReference type="EMBL" id="BMAO01022287">
    <property type="protein sequence ID" value="GFQ80878.1"/>
    <property type="molecule type" value="Genomic_DNA"/>
</dbReference>
<sequence>MIEVEISTKMSPMPPNSKPDQGEGKAELELPSKWVSEGSLPCPVPCCHTLMRTVNSFRTTQKRPAESPILPAKLILNNNTKDKKSKPKRDYT</sequence>
<feature type="compositionally biased region" description="Basic residues" evidence="1">
    <location>
        <begin position="83"/>
        <end position="92"/>
    </location>
</feature>
<name>A0A8X6GEN5_TRICU</name>
<organism evidence="2 3">
    <name type="scientific">Trichonephila clavata</name>
    <name type="common">Joro spider</name>
    <name type="synonym">Nephila clavata</name>
    <dbReference type="NCBI Taxonomy" id="2740835"/>
    <lineage>
        <taxon>Eukaryota</taxon>
        <taxon>Metazoa</taxon>
        <taxon>Ecdysozoa</taxon>
        <taxon>Arthropoda</taxon>
        <taxon>Chelicerata</taxon>
        <taxon>Arachnida</taxon>
        <taxon>Araneae</taxon>
        <taxon>Araneomorphae</taxon>
        <taxon>Entelegynae</taxon>
        <taxon>Araneoidea</taxon>
        <taxon>Nephilidae</taxon>
        <taxon>Trichonephila</taxon>
    </lineage>
</organism>
<keyword evidence="3" id="KW-1185">Reference proteome</keyword>
<dbReference type="OrthoDB" id="10560135at2759"/>
<evidence type="ECO:0000256" key="1">
    <source>
        <dbReference type="SAM" id="MobiDB-lite"/>
    </source>
</evidence>
<proteinExistence type="predicted"/>
<evidence type="ECO:0000313" key="3">
    <source>
        <dbReference type="Proteomes" id="UP000887116"/>
    </source>
</evidence>
<feature type="region of interest" description="Disordered" evidence="1">
    <location>
        <begin position="1"/>
        <end position="28"/>
    </location>
</feature>